<dbReference type="Pfam" id="PF00534">
    <property type="entry name" value="Glycos_transf_1"/>
    <property type="match status" value="1"/>
</dbReference>
<organism evidence="3 4">
    <name type="scientific">Gallibacterium salpingitidis</name>
    <dbReference type="NCBI Taxonomy" id="505341"/>
    <lineage>
        <taxon>Bacteria</taxon>
        <taxon>Pseudomonadati</taxon>
        <taxon>Pseudomonadota</taxon>
        <taxon>Gammaproteobacteria</taxon>
        <taxon>Pasteurellales</taxon>
        <taxon>Pasteurellaceae</taxon>
        <taxon>Gallibacterium</taxon>
    </lineage>
</organism>
<evidence type="ECO:0000313" key="3">
    <source>
        <dbReference type="EMBL" id="OBX11182.1"/>
    </source>
</evidence>
<dbReference type="Proteomes" id="UP000092527">
    <property type="component" value="Unassembled WGS sequence"/>
</dbReference>
<dbReference type="CDD" id="cd03809">
    <property type="entry name" value="GT4_MtfB-like"/>
    <property type="match status" value="1"/>
</dbReference>
<evidence type="ECO:0000313" key="4">
    <source>
        <dbReference type="Proteomes" id="UP000092527"/>
    </source>
</evidence>
<name>A0AB36E4R4_9PAST</name>
<dbReference type="InterPro" id="IPR001296">
    <property type="entry name" value="Glyco_trans_1"/>
</dbReference>
<comment type="caution">
    <text evidence="3">The sequence shown here is derived from an EMBL/GenBank/DDBJ whole genome shotgun (WGS) entry which is preliminary data.</text>
</comment>
<protein>
    <submittedName>
        <fullName evidence="3">Glycosyl transferase</fullName>
    </submittedName>
</protein>
<accession>A0AB36E4R4</accession>
<keyword evidence="1 3" id="KW-0808">Transferase</keyword>
<dbReference type="EMBL" id="JTJU01000017">
    <property type="protein sequence ID" value="OBX11182.1"/>
    <property type="molecule type" value="Genomic_DNA"/>
</dbReference>
<dbReference type="SUPFAM" id="SSF53756">
    <property type="entry name" value="UDP-Glycosyltransferase/glycogen phosphorylase"/>
    <property type="match status" value="1"/>
</dbReference>
<dbReference type="RefSeq" id="WP_066421413.1">
    <property type="nucleotide sequence ID" value="NZ_JTJU01000017.1"/>
</dbReference>
<evidence type="ECO:0000256" key="1">
    <source>
        <dbReference type="ARBA" id="ARBA00022679"/>
    </source>
</evidence>
<dbReference type="AlphaFoldDB" id="A0AB36E4R4"/>
<reference evidence="3 4" key="1">
    <citation type="submission" date="2014-11" db="EMBL/GenBank/DDBJ databases">
        <title>Pan-genome of Gallibacterium spp.</title>
        <authorList>
            <person name="Kudirkiene E."/>
            <person name="Bojesen A.M."/>
        </authorList>
    </citation>
    <scope>NUCLEOTIDE SEQUENCE [LARGE SCALE GENOMIC DNA]</scope>
    <source>
        <strain evidence="3 4">18469/18</strain>
    </source>
</reference>
<dbReference type="Gene3D" id="3.40.50.2000">
    <property type="entry name" value="Glycogen Phosphorylase B"/>
    <property type="match status" value="2"/>
</dbReference>
<dbReference type="GO" id="GO:0016757">
    <property type="term" value="F:glycosyltransferase activity"/>
    <property type="evidence" value="ECO:0007669"/>
    <property type="project" value="InterPro"/>
</dbReference>
<gene>
    <name evidence="3" type="ORF">QV09_03390</name>
</gene>
<dbReference type="PANTHER" id="PTHR46401">
    <property type="entry name" value="GLYCOSYLTRANSFERASE WBBK-RELATED"/>
    <property type="match status" value="1"/>
</dbReference>
<evidence type="ECO:0000259" key="2">
    <source>
        <dbReference type="Pfam" id="PF00534"/>
    </source>
</evidence>
<sequence>MTTEIVINLNVLNTPLTGIGYYTLNIIKVLINNDITVLGIKNGYVIPSRDVRDLVLHLSTPTQLQLTTKQPDGQIQIQHLKHFIINLIKKIPKAYLIKKNLESYRLKKSLLSLSKKGVVYFETNFVPLPYPGKTVTTIHDLSFIHNPEFHPKERVEYLTKQLPNTMQQSYKIVVDSNTIATELSQMYPQYKDKIVTLYLGVNPEFNIYQKNLSLLSQFNLKEKSFILSVCTLEPRKNLLGLVKAYKLLPENIKNNFPLVLVGHKGWKNSELYSHLESLLDKKQVIITGYLSDEDVKAIYASAKIFAYVSLYEGFGLPIIEAMASGTPVITSNYGAMAEVAGDAAVLVNPTSTEEISAAILDLINNDTLCSHLSTLGLKRANYFRWEKTVDQLLSILKN</sequence>
<feature type="domain" description="Glycosyl transferase family 1" evidence="2">
    <location>
        <begin position="221"/>
        <end position="373"/>
    </location>
</feature>
<dbReference type="PANTHER" id="PTHR46401:SF2">
    <property type="entry name" value="GLYCOSYLTRANSFERASE WBBK-RELATED"/>
    <property type="match status" value="1"/>
</dbReference>
<proteinExistence type="predicted"/>
<dbReference type="FunFam" id="3.40.50.2000:FF:000119">
    <property type="entry name" value="Glycosyl transferase group 1"/>
    <property type="match status" value="1"/>
</dbReference>